<dbReference type="GO" id="GO:0035556">
    <property type="term" value="P:intracellular signal transduction"/>
    <property type="evidence" value="ECO:0007669"/>
    <property type="project" value="InterPro"/>
</dbReference>
<organism evidence="2 3">
    <name type="scientific">Shimia haliotis</name>
    <dbReference type="NCBI Taxonomy" id="1280847"/>
    <lineage>
        <taxon>Bacteria</taxon>
        <taxon>Pseudomonadati</taxon>
        <taxon>Pseudomonadota</taxon>
        <taxon>Alphaproteobacteria</taxon>
        <taxon>Rhodobacterales</taxon>
        <taxon>Roseobacteraceae</taxon>
    </lineage>
</organism>
<dbReference type="SUPFAM" id="SSF48452">
    <property type="entry name" value="TPR-like"/>
    <property type="match status" value="1"/>
</dbReference>
<dbReference type="EMBL" id="FOSZ01000005">
    <property type="protein sequence ID" value="SFL09644.1"/>
    <property type="molecule type" value="Genomic_DNA"/>
</dbReference>
<dbReference type="InterPro" id="IPR001054">
    <property type="entry name" value="A/G_cyclase"/>
</dbReference>
<dbReference type="SUPFAM" id="SSF55073">
    <property type="entry name" value="Nucleotide cyclase"/>
    <property type="match status" value="1"/>
</dbReference>
<name>A0A1I4EVD8_9RHOB</name>
<dbReference type="Proteomes" id="UP000198851">
    <property type="component" value="Unassembled WGS sequence"/>
</dbReference>
<dbReference type="InterPro" id="IPR011990">
    <property type="entry name" value="TPR-like_helical_dom_sf"/>
</dbReference>
<feature type="domain" description="Guanylate cyclase" evidence="1">
    <location>
        <begin position="7"/>
        <end position="115"/>
    </location>
</feature>
<protein>
    <submittedName>
        <fullName evidence="2">Adenylate cyclase, class 3</fullName>
    </submittedName>
</protein>
<dbReference type="CDD" id="cd07302">
    <property type="entry name" value="CHD"/>
    <property type="match status" value="1"/>
</dbReference>
<dbReference type="Pfam" id="PF00211">
    <property type="entry name" value="Guanylate_cyc"/>
    <property type="match status" value="1"/>
</dbReference>
<sequence>MRRRLTTLMCADLVGYSALMGENEALAVASVQELRRTHLEPVAKAHGGEVLKRMGDGWILAFPDVEEALDCAEEVQSSLADHEVITLRIGCHIGEIVEDEADFYGNGVNIAQRIETEAPPGGAMFSEDLFQQLSEERQQELNDAGMFNLKNIAKPIRLYQWRPANLTTAPDKGQLPSVGFESFVAAPDTPESTAIAQDLHDGLVQLSLKRTGFTTVDAEMLATTPTDYLIRGRLRVSGNRARFSMSLVLRDDMRTLWTGTYEGDPSDPFAFVDELMPRLEGDVRIQTIAYDGERQAHLDINQLSVSELRARAATMFFKQSLEPWEQGLEALDRAVLLSPDDGMSLAMRAQSRMNLSNVMFAEEDPEVLAQLGRDLDVAIEECPTSDFVFWARGAYRLKVLGDLQGAASDIARSREINPNFIGVVDLIAQKAFLEGNYDDALEALTVYEEMGSGDPFRVNRLCFNARVLLGAGQYEAAHVTALEAADLRPMDRGLQLLKALACKKAGDAAGLAAARAAAKQLPKLPSVSLNRLALPDELQWLNDALHPEAEPV</sequence>
<evidence type="ECO:0000313" key="3">
    <source>
        <dbReference type="Proteomes" id="UP000198851"/>
    </source>
</evidence>
<dbReference type="AlphaFoldDB" id="A0A1I4EVD8"/>
<keyword evidence="3" id="KW-1185">Reference proteome</keyword>
<accession>A0A1I4EVD8</accession>
<evidence type="ECO:0000313" key="2">
    <source>
        <dbReference type="EMBL" id="SFL09644.1"/>
    </source>
</evidence>
<dbReference type="PANTHER" id="PTHR43081">
    <property type="entry name" value="ADENYLATE CYCLASE, TERMINAL-DIFFERENTIATION SPECIFIC-RELATED"/>
    <property type="match status" value="1"/>
</dbReference>
<gene>
    <name evidence="2" type="ORF">SAMN04488036_10511</name>
</gene>
<dbReference type="GO" id="GO:0006171">
    <property type="term" value="P:cAMP biosynthetic process"/>
    <property type="evidence" value="ECO:0007669"/>
    <property type="project" value="TreeGrafter"/>
</dbReference>
<evidence type="ECO:0000259" key="1">
    <source>
        <dbReference type="PROSITE" id="PS50125"/>
    </source>
</evidence>
<dbReference type="OrthoDB" id="54411at2"/>
<dbReference type="Gene3D" id="3.30.70.1230">
    <property type="entry name" value="Nucleotide cyclase"/>
    <property type="match status" value="1"/>
</dbReference>
<dbReference type="InterPro" id="IPR029787">
    <property type="entry name" value="Nucleotide_cyclase"/>
</dbReference>
<dbReference type="PROSITE" id="PS50125">
    <property type="entry name" value="GUANYLATE_CYCLASE_2"/>
    <property type="match status" value="1"/>
</dbReference>
<proteinExistence type="predicted"/>
<reference evidence="3" key="1">
    <citation type="submission" date="2016-10" db="EMBL/GenBank/DDBJ databases">
        <authorList>
            <person name="Varghese N."/>
            <person name="Submissions S."/>
        </authorList>
    </citation>
    <scope>NUCLEOTIDE SEQUENCE [LARGE SCALE GENOMIC DNA]</scope>
    <source>
        <strain evidence="3">DSM 28453</strain>
    </source>
</reference>
<dbReference type="RefSeq" id="WP_093324175.1">
    <property type="nucleotide sequence ID" value="NZ_FOSZ01000005.1"/>
</dbReference>
<dbReference type="PANTHER" id="PTHR43081:SF19">
    <property type="entry name" value="PH-SENSITIVE ADENYLATE CYCLASE RV1264"/>
    <property type="match status" value="1"/>
</dbReference>
<dbReference type="Gene3D" id="1.25.40.10">
    <property type="entry name" value="Tetratricopeptide repeat domain"/>
    <property type="match status" value="1"/>
</dbReference>
<dbReference type="STRING" id="1280847.SAMN04488036_10511"/>
<dbReference type="InterPro" id="IPR050697">
    <property type="entry name" value="Adenylyl/Guanylyl_Cyclase_3/4"/>
</dbReference>
<dbReference type="GO" id="GO:0004016">
    <property type="term" value="F:adenylate cyclase activity"/>
    <property type="evidence" value="ECO:0007669"/>
    <property type="project" value="UniProtKB-ARBA"/>
</dbReference>